<dbReference type="PANTHER" id="PTHR37833">
    <property type="entry name" value="LIPOPROTEIN-RELATED"/>
    <property type="match status" value="1"/>
</dbReference>
<proteinExistence type="predicted"/>
<evidence type="ECO:0000256" key="6">
    <source>
        <dbReference type="SAM" id="SignalP"/>
    </source>
</evidence>
<gene>
    <name evidence="8" type="ORF">H7U12_21805</name>
</gene>
<dbReference type="InterPro" id="IPR011467">
    <property type="entry name" value="DUF1573"/>
</dbReference>
<dbReference type="Gene3D" id="2.60.40.10">
    <property type="entry name" value="Immunoglobulins"/>
    <property type="match status" value="2"/>
</dbReference>
<name>A0ABR6W0C0_9BACT</name>
<comment type="caution">
    <text evidence="8">The sequence shown here is derived from an EMBL/GenBank/DDBJ whole genome shotgun (WGS) entry which is preliminary data.</text>
</comment>
<evidence type="ECO:0000256" key="5">
    <source>
        <dbReference type="ARBA" id="ARBA00023273"/>
    </source>
</evidence>
<organism evidence="8 9">
    <name type="scientific">Rufibacter sediminis</name>
    <dbReference type="NCBI Taxonomy" id="2762756"/>
    <lineage>
        <taxon>Bacteria</taxon>
        <taxon>Pseudomonadati</taxon>
        <taxon>Bacteroidota</taxon>
        <taxon>Cytophagia</taxon>
        <taxon>Cytophagales</taxon>
        <taxon>Hymenobacteraceae</taxon>
        <taxon>Rufibacter</taxon>
    </lineage>
</organism>
<evidence type="ECO:0000256" key="4">
    <source>
        <dbReference type="ARBA" id="ARBA00023069"/>
    </source>
</evidence>
<dbReference type="Pfam" id="PF22544">
    <property type="entry name" value="HYDIN_VesB_CFA65-like_Ig"/>
    <property type="match status" value="1"/>
</dbReference>
<dbReference type="InterPro" id="IPR053879">
    <property type="entry name" value="HYDIN_VesB_CFA65-like_Ig"/>
</dbReference>
<dbReference type="Proteomes" id="UP000659698">
    <property type="component" value="Unassembled WGS sequence"/>
</dbReference>
<feature type="domain" description="HYDIN/VesB/CFA65-like Ig-like" evidence="7">
    <location>
        <begin position="146"/>
        <end position="244"/>
    </location>
</feature>
<dbReference type="RefSeq" id="WP_186642037.1">
    <property type="nucleotide sequence ID" value="NZ_JACOAF010000058.1"/>
</dbReference>
<feature type="chain" id="PRO_5045635566" evidence="6">
    <location>
        <begin position="23"/>
        <end position="265"/>
    </location>
</feature>
<dbReference type="NCBIfam" id="NF012200">
    <property type="entry name" value="choice_anch_D"/>
    <property type="match status" value="1"/>
</dbReference>
<keyword evidence="4" id="KW-0969">Cilium</keyword>
<protein>
    <submittedName>
        <fullName evidence="8">DUF1573 domain-containing protein</fullName>
    </submittedName>
</protein>
<evidence type="ECO:0000313" key="9">
    <source>
        <dbReference type="Proteomes" id="UP000659698"/>
    </source>
</evidence>
<keyword evidence="3" id="KW-0963">Cytoplasm</keyword>
<evidence type="ECO:0000256" key="1">
    <source>
        <dbReference type="ARBA" id="ARBA00004138"/>
    </source>
</evidence>
<keyword evidence="5" id="KW-0966">Cell projection</keyword>
<sequence>MKKIYLFLTLALVVLTQGMVSAQGVLTFEKDLHDFGNVTEGVQAVYEFKFKNTGNQPVIISHVQASCGCTTPEWPKEAILPGKTGVVKAGYNSAGRPGAFNKTLTVTSNSTTDTKSLFIKGTVVPKDAAKESSSSVASAEEKAKSPKIEVSSTTYDFGKLEKGQKSTAKFTLKNTGKSDLNVTGLQTACNCVAFKMSPSVVKAGQSAKLELTYSPQVLQDRIEAVTLLSNDITGSAPTLTLKAKVVESLAKQSSVKVNKASVPFK</sequence>
<dbReference type="InterPro" id="IPR013783">
    <property type="entry name" value="Ig-like_fold"/>
</dbReference>
<accession>A0ABR6W0C0</accession>
<comment type="subcellular location">
    <subcellularLocation>
        <location evidence="1">Cell projection</location>
        <location evidence="1">Cilium</location>
    </subcellularLocation>
    <subcellularLocation>
        <location evidence="2">Cytoplasm</location>
    </subcellularLocation>
</comment>
<keyword evidence="9" id="KW-1185">Reference proteome</keyword>
<feature type="signal peptide" evidence="6">
    <location>
        <begin position="1"/>
        <end position="22"/>
    </location>
</feature>
<reference evidence="8 9" key="1">
    <citation type="journal article" date="2019" name="Int. J. Syst. Evol. Microbiol.">
        <title>Rufibacter sediminis sp. nov., isolated from freshwater lake sediment.</title>
        <authorList>
            <person name="Qu J.H."/>
            <person name="Zhang L.J."/>
            <person name="Fu Y.H."/>
            <person name="Li H.F."/>
        </authorList>
    </citation>
    <scope>NUCLEOTIDE SEQUENCE [LARGE SCALE GENOMIC DNA]</scope>
    <source>
        <strain evidence="8 9">H-1</strain>
    </source>
</reference>
<dbReference type="EMBL" id="JACOAF010000058">
    <property type="protein sequence ID" value="MBC3542333.1"/>
    <property type="molecule type" value="Genomic_DNA"/>
</dbReference>
<evidence type="ECO:0000259" key="7">
    <source>
        <dbReference type="Pfam" id="PF22544"/>
    </source>
</evidence>
<dbReference type="PANTHER" id="PTHR37833:SF1">
    <property type="entry name" value="SIGNAL PEPTIDE PROTEIN"/>
    <property type="match status" value="1"/>
</dbReference>
<keyword evidence="6" id="KW-0732">Signal</keyword>
<evidence type="ECO:0000256" key="2">
    <source>
        <dbReference type="ARBA" id="ARBA00004496"/>
    </source>
</evidence>
<dbReference type="Pfam" id="PF07610">
    <property type="entry name" value="DUF1573"/>
    <property type="match status" value="1"/>
</dbReference>
<evidence type="ECO:0000256" key="3">
    <source>
        <dbReference type="ARBA" id="ARBA00022490"/>
    </source>
</evidence>
<evidence type="ECO:0000313" key="8">
    <source>
        <dbReference type="EMBL" id="MBC3542333.1"/>
    </source>
</evidence>